<evidence type="ECO:0000259" key="2">
    <source>
        <dbReference type="PROSITE" id="PS50828"/>
    </source>
</evidence>
<feature type="compositionally biased region" description="Low complexity" evidence="1">
    <location>
        <begin position="381"/>
        <end position="396"/>
    </location>
</feature>
<evidence type="ECO:0000313" key="4">
    <source>
        <dbReference type="Proteomes" id="UP001176521"/>
    </source>
</evidence>
<evidence type="ECO:0000313" key="3">
    <source>
        <dbReference type="EMBL" id="KAK0537340.1"/>
    </source>
</evidence>
<dbReference type="InterPro" id="IPR002625">
    <property type="entry name" value="Smr_dom"/>
</dbReference>
<dbReference type="AlphaFoldDB" id="A0AAN6GG06"/>
<dbReference type="GO" id="GO:0004519">
    <property type="term" value="F:endonuclease activity"/>
    <property type="evidence" value="ECO:0007669"/>
    <property type="project" value="TreeGrafter"/>
</dbReference>
<feature type="compositionally biased region" description="Low complexity" evidence="1">
    <location>
        <begin position="94"/>
        <end position="109"/>
    </location>
</feature>
<feature type="compositionally biased region" description="Polar residues" evidence="1">
    <location>
        <begin position="981"/>
        <end position="1000"/>
    </location>
</feature>
<feature type="region of interest" description="Disordered" evidence="1">
    <location>
        <begin position="176"/>
        <end position="213"/>
    </location>
</feature>
<feature type="region of interest" description="Disordered" evidence="1">
    <location>
        <begin position="607"/>
        <end position="626"/>
    </location>
</feature>
<dbReference type="PANTHER" id="PTHR46535">
    <property type="entry name" value="NEDD4-BINDING PROTEIN 2"/>
    <property type="match status" value="1"/>
</dbReference>
<comment type="caution">
    <text evidence="3">The sequence shown here is derived from an EMBL/GenBank/DDBJ whole genome shotgun (WGS) entry which is preliminary data.</text>
</comment>
<feature type="compositionally biased region" description="Polar residues" evidence="1">
    <location>
        <begin position="430"/>
        <end position="448"/>
    </location>
</feature>
<dbReference type="SMART" id="SM00463">
    <property type="entry name" value="SMR"/>
    <property type="match status" value="1"/>
</dbReference>
<gene>
    <name evidence="3" type="ORF">OC842_001648</name>
</gene>
<feature type="domain" description="Smr" evidence="2">
    <location>
        <begin position="1073"/>
        <end position="1198"/>
    </location>
</feature>
<dbReference type="GO" id="GO:0005634">
    <property type="term" value="C:nucleus"/>
    <property type="evidence" value="ECO:0007669"/>
    <property type="project" value="TreeGrafter"/>
</dbReference>
<dbReference type="PANTHER" id="PTHR46535:SF1">
    <property type="entry name" value="NEDD4-BINDING PROTEIN 2"/>
    <property type="match status" value="1"/>
</dbReference>
<dbReference type="SUPFAM" id="SSF160443">
    <property type="entry name" value="SMR domain-like"/>
    <property type="match status" value="1"/>
</dbReference>
<evidence type="ECO:0000256" key="1">
    <source>
        <dbReference type="SAM" id="MobiDB-lite"/>
    </source>
</evidence>
<feature type="region of interest" description="Disordered" evidence="1">
    <location>
        <begin position="961"/>
        <end position="1013"/>
    </location>
</feature>
<feature type="compositionally biased region" description="Basic and acidic residues" evidence="1">
    <location>
        <begin position="399"/>
        <end position="408"/>
    </location>
</feature>
<dbReference type="Proteomes" id="UP001176521">
    <property type="component" value="Unassembled WGS sequence"/>
</dbReference>
<feature type="region of interest" description="Disordered" evidence="1">
    <location>
        <begin position="58"/>
        <end position="139"/>
    </location>
</feature>
<proteinExistence type="predicted"/>
<feature type="region of interest" description="Disordered" evidence="1">
    <location>
        <begin position="430"/>
        <end position="461"/>
    </location>
</feature>
<feature type="region of interest" description="Disordered" evidence="1">
    <location>
        <begin position="324"/>
        <end position="408"/>
    </location>
</feature>
<protein>
    <recommendedName>
        <fullName evidence="2">Smr domain-containing protein</fullName>
    </recommendedName>
</protein>
<dbReference type="InterPro" id="IPR036063">
    <property type="entry name" value="Smr_dom_sf"/>
</dbReference>
<keyword evidence="4" id="KW-1185">Reference proteome</keyword>
<feature type="compositionally biased region" description="Low complexity" evidence="1">
    <location>
        <begin position="337"/>
        <end position="357"/>
    </location>
</feature>
<reference evidence="3" key="1">
    <citation type="journal article" date="2023" name="PhytoFront">
        <title>Draft Genome Resources of Seven Strains of Tilletia horrida, Causal Agent of Kernel Smut of Rice.</title>
        <authorList>
            <person name="Khanal S."/>
            <person name="Antony Babu S."/>
            <person name="Zhou X.G."/>
        </authorList>
    </citation>
    <scope>NUCLEOTIDE SEQUENCE</scope>
    <source>
        <strain evidence="3">TX3</strain>
    </source>
</reference>
<sequence length="1213" mass="126630">MAAAAPPAATPTPTPTPARRDPAALLCAQLEAIFSPSLDPALVAAIAYEPGQTFDQASQILSQLLPEEGEEGDQQHNSDDHIQQQESVSPPPSTSAASSSSAGAAAGAGQQQQLPDADSASHSSPNSSFPPTPTLSTVSASSITEAQLRDLLDHWEAEGAIIPADDDPLLNLTDEETDQKQQQQATATSPSSSPKLKTKKLKRRQSPPAKLDLYDSAADTASFNHEDDLDPTISFLAHAFPRLSPALLASTLASHKGNLTRTLDDLVTTQLLADDPGLLRSSATQLDDEDEKRQRQQRKAAAASASGGLDLDQLAQGTRALSLAGKKNRSARRRAADQAAVLSSGLLSPSSSSSSSSMGRTRSAGTIVRLGDVRQGGGGSSSSSNGAGNTAGSNASHHTRAESGWKDPKDRLAVAIPAHLLLDMAEASTKSGSTASLPNTPFRSTFDSANAEDHIDDDGDDAATTRELLDEERRLAIEEALAQVDASKVVTQRAAKQQQQLRTTGRTRADEPALAETSTWLLTSSILSQLVLLLRPIPFASPAAAAEASGRKVKKKRKREPNPPLFSEAEASAAHARASFVLPRTLHALIERSVEAHDSFHRARLAPSAHGTAATGGGGGVAAGESEWEAEKSIAADFELDELACTLASLGGGSAARAKMALKATGGRAEDGGDPDAALDLLQLWDAVERQFGSASGSPVGGLSAEEAHALGIGGAEGEEEVVWTDVVRPPRRSAVRRFLAEEGGGAMGDEDHTGADVEDEHVYELDDEPARRTASGGRRLPLHDSPDAIDVHALPTLAQAARIASTRKAAQALSAQRRSVQTAASVLKRDPVLNMSPAAAAQHARDAIARERLAHARRGAAVVLPASAAAVGMSPMGDDGLADEGEFGAGGVGVGELSLAARRQRALDRLDYASRMETEYREKRREALRKAGTAFRGAGGAGSSYVLTSAGLKDRAEIPGSATYFGQPEPAPAPSPPSALQTRTQRSTPLLTPGPSSARSALASHGASLTPSSTKALRGSAAFYFADEARRLDAKARSWGLKAAQALVEERKLAHASSYGSRVGPGAERNVIDLHLLTTGEALAVVKEEIDKWWWSTPRGASSTSSSSSSASRPAAAPSSSASTRTQPTQLDGYGFRPLPTPYIGFGPGPLHIITGIGKHSRGNVAVLRPAVCGWLKRGGWEFEEDAPRGRIVVKGFRGTAGMGTGMGATRR</sequence>
<feature type="compositionally biased region" description="Low complexity" evidence="1">
    <location>
        <begin position="180"/>
        <end position="195"/>
    </location>
</feature>
<dbReference type="PROSITE" id="PS50828">
    <property type="entry name" value="SMR"/>
    <property type="match status" value="1"/>
</dbReference>
<organism evidence="3 4">
    <name type="scientific">Tilletia horrida</name>
    <dbReference type="NCBI Taxonomy" id="155126"/>
    <lineage>
        <taxon>Eukaryota</taxon>
        <taxon>Fungi</taxon>
        <taxon>Dikarya</taxon>
        <taxon>Basidiomycota</taxon>
        <taxon>Ustilaginomycotina</taxon>
        <taxon>Exobasidiomycetes</taxon>
        <taxon>Tilletiales</taxon>
        <taxon>Tilletiaceae</taxon>
        <taxon>Tilletia</taxon>
    </lineage>
</organism>
<feature type="compositionally biased region" description="Basic residues" evidence="1">
    <location>
        <begin position="196"/>
        <end position="205"/>
    </location>
</feature>
<name>A0AAN6GG06_9BASI</name>
<feature type="region of interest" description="Disordered" evidence="1">
    <location>
        <begin position="1"/>
        <end position="22"/>
    </location>
</feature>
<dbReference type="EMBL" id="JAPDMQ010000061">
    <property type="protein sequence ID" value="KAK0537340.1"/>
    <property type="molecule type" value="Genomic_DNA"/>
</dbReference>
<feature type="compositionally biased region" description="Low complexity" evidence="1">
    <location>
        <begin position="1098"/>
        <end position="1126"/>
    </location>
</feature>
<feature type="compositionally biased region" description="Basic and acidic residues" evidence="1">
    <location>
        <begin position="73"/>
        <end position="83"/>
    </location>
</feature>
<feature type="region of interest" description="Disordered" evidence="1">
    <location>
        <begin position="1098"/>
        <end position="1135"/>
    </location>
</feature>
<dbReference type="InterPro" id="IPR052772">
    <property type="entry name" value="Endo/PolyKinase_Domain-Protein"/>
</dbReference>
<accession>A0AAN6GG06</accession>
<feature type="region of interest" description="Disordered" evidence="1">
    <location>
        <begin position="545"/>
        <end position="570"/>
    </location>
</feature>
<dbReference type="Gene3D" id="3.30.1370.110">
    <property type="match status" value="1"/>
</dbReference>